<gene>
    <name evidence="3" type="ORF">NCI00_05705</name>
</gene>
<dbReference type="InterPro" id="IPR055247">
    <property type="entry name" value="InsJ-like_HTH"/>
</dbReference>
<feature type="domain" description="Insertion element IS150 protein InsJ-like helix-turn-helix" evidence="1">
    <location>
        <begin position="29"/>
        <end position="79"/>
    </location>
</feature>
<evidence type="ECO:0000259" key="2">
    <source>
        <dbReference type="Pfam" id="PF13592"/>
    </source>
</evidence>
<dbReference type="Pfam" id="PF13592">
    <property type="entry name" value="HTH_33"/>
    <property type="match status" value="1"/>
</dbReference>
<comment type="caution">
    <text evidence="3">The sequence shown here is derived from an EMBL/GenBank/DDBJ whole genome shotgun (WGS) entry which is preliminary data.</text>
</comment>
<feature type="domain" description="Winged helix-turn helix" evidence="2">
    <location>
        <begin position="101"/>
        <end position="158"/>
    </location>
</feature>
<keyword evidence="4" id="KW-1185">Reference proteome</keyword>
<dbReference type="InterPro" id="IPR025959">
    <property type="entry name" value="Winged_HTH_dom"/>
</dbReference>
<evidence type="ECO:0000259" key="1">
    <source>
        <dbReference type="Pfam" id="PF13518"/>
    </source>
</evidence>
<sequence>MKYESKIIESIDYLLQQERKSTLVLIRDRVRFIRLLKSGEARTQSAASEAIGLCERQSQRLWRVYQQEGLGGLQKKPAWGYWGKLSSAQIAQLRQFLMDDQAETLADIQTYLKNNLGISYTIGGISDLCKCLKIKLKTGRPVNVRQQPGAVEEFKKKSKN</sequence>
<dbReference type="InterPro" id="IPR009057">
    <property type="entry name" value="Homeodomain-like_sf"/>
</dbReference>
<protein>
    <submittedName>
        <fullName evidence="3">Winged helix-turn-helix domain-containing protein</fullName>
    </submittedName>
</protein>
<name>A0ABT1FJJ4_9BACT</name>
<dbReference type="EMBL" id="JAMZEL010000001">
    <property type="protein sequence ID" value="MCP1381909.1"/>
    <property type="molecule type" value="Genomic_DNA"/>
</dbReference>
<dbReference type="RefSeq" id="WP_253525915.1">
    <property type="nucleotide sequence ID" value="NZ_JAMZEL010000001.1"/>
</dbReference>
<proteinExistence type="predicted"/>
<dbReference type="Pfam" id="PF13518">
    <property type="entry name" value="HTH_28"/>
    <property type="match status" value="1"/>
</dbReference>
<reference evidence="3 4" key="1">
    <citation type="submission" date="2022-06" db="EMBL/GenBank/DDBJ databases">
        <title>Runella sp. S5 genome sequencing.</title>
        <authorList>
            <person name="Park S."/>
        </authorList>
    </citation>
    <scope>NUCLEOTIDE SEQUENCE [LARGE SCALE GENOMIC DNA]</scope>
    <source>
        <strain evidence="3 4">S5</strain>
    </source>
</reference>
<evidence type="ECO:0000313" key="4">
    <source>
        <dbReference type="Proteomes" id="UP001204772"/>
    </source>
</evidence>
<dbReference type="Proteomes" id="UP001204772">
    <property type="component" value="Unassembled WGS sequence"/>
</dbReference>
<evidence type="ECO:0000313" key="3">
    <source>
        <dbReference type="EMBL" id="MCP1381909.1"/>
    </source>
</evidence>
<dbReference type="SUPFAM" id="SSF46689">
    <property type="entry name" value="Homeodomain-like"/>
    <property type="match status" value="1"/>
</dbReference>
<organism evidence="3 4">
    <name type="scientific">Runella salmonicolor</name>
    <dbReference type="NCBI Taxonomy" id="2950278"/>
    <lineage>
        <taxon>Bacteria</taxon>
        <taxon>Pseudomonadati</taxon>
        <taxon>Bacteroidota</taxon>
        <taxon>Cytophagia</taxon>
        <taxon>Cytophagales</taxon>
        <taxon>Spirosomataceae</taxon>
        <taxon>Runella</taxon>
    </lineage>
</organism>
<accession>A0ABT1FJJ4</accession>